<dbReference type="PANTHER" id="PTHR12461">
    <property type="entry name" value="HYPOXIA-INDUCIBLE FACTOR 1 ALPHA INHIBITOR-RELATED"/>
    <property type="match status" value="1"/>
</dbReference>
<protein>
    <recommendedName>
        <fullName evidence="1">Cupin-like domain-containing protein</fullName>
    </recommendedName>
</protein>
<dbReference type="OrthoDB" id="263283at2759"/>
<gene>
    <name evidence="2" type="ORF">HYFRA_00002803</name>
</gene>
<comment type="caution">
    <text evidence="2">The sequence shown here is derived from an EMBL/GenBank/DDBJ whole genome shotgun (WGS) entry which is preliminary data.</text>
</comment>
<dbReference type="EMBL" id="CAJVRL010000038">
    <property type="protein sequence ID" value="CAG8950594.1"/>
    <property type="molecule type" value="Genomic_DNA"/>
</dbReference>
<sequence>MSKPLIRFHFRTLTTTTRRSTSSLHNHHVSNPHSSSSILPPIETLLWRHGEDTMIEEFRRRAFIPETPVLIRSEDPARGILDGVVGAGRRWFETDSDSDSGVENGSGGIRKAKVVMEYLGRFGDTILPYELVLPANSDGGVKWGKGDEEENIGKILGLVAQRRIQDLERPLLDEAIADLYAQTTPFQTFHRFHAPLSLLLYASQSSSQSRHPIPKPKLQNLYIAQAQLLSLPPELRADLRTPSLVLRAGKGDIYDANLWLGIPPTYTPLHADPNPNLFVQLAGRKRVRLFPKEVGRGMLGVARNGGSGIGFRGEEMMEGEERRVLDGVGGGVNGSVNWWFR</sequence>
<keyword evidence="3" id="KW-1185">Reference proteome</keyword>
<evidence type="ECO:0000313" key="3">
    <source>
        <dbReference type="Proteomes" id="UP000696280"/>
    </source>
</evidence>
<dbReference type="AlphaFoldDB" id="A0A9N9KMQ0"/>
<evidence type="ECO:0000259" key="1">
    <source>
        <dbReference type="Pfam" id="PF13621"/>
    </source>
</evidence>
<dbReference type="PANTHER" id="PTHR12461:SF105">
    <property type="entry name" value="HYPOXIA-INDUCIBLE FACTOR 1-ALPHA INHIBITOR"/>
    <property type="match status" value="1"/>
</dbReference>
<organism evidence="2 3">
    <name type="scientific">Hymenoscyphus fraxineus</name>
    <dbReference type="NCBI Taxonomy" id="746836"/>
    <lineage>
        <taxon>Eukaryota</taxon>
        <taxon>Fungi</taxon>
        <taxon>Dikarya</taxon>
        <taxon>Ascomycota</taxon>
        <taxon>Pezizomycotina</taxon>
        <taxon>Leotiomycetes</taxon>
        <taxon>Helotiales</taxon>
        <taxon>Helotiaceae</taxon>
        <taxon>Hymenoscyphus</taxon>
    </lineage>
</organism>
<reference evidence="2" key="1">
    <citation type="submission" date="2021-07" db="EMBL/GenBank/DDBJ databases">
        <authorList>
            <person name="Durling M."/>
        </authorList>
    </citation>
    <scope>NUCLEOTIDE SEQUENCE</scope>
</reference>
<accession>A0A9N9KMQ0</accession>
<dbReference type="Pfam" id="PF13621">
    <property type="entry name" value="Cupin_8"/>
    <property type="match status" value="1"/>
</dbReference>
<dbReference type="InterPro" id="IPR041667">
    <property type="entry name" value="Cupin_8"/>
</dbReference>
<proteinExistence type="predicted"/>
<dbReference type="Proteomes" id="UP000696280">
    <property type="component" value="Unassembled WGS sequence"/>
</dbReference>
<dbReference type="SUPFAM" id="SSF51197">
    <property type="entry name" value="Clavaminate synthase-like"/>
    <property type="match status" value="1"/>
</dbReference>
<feature type="domain" description="Cupin-like" evidence="1">
    <location>
        <begin position="188"/>
        <end position="294"/>
    </location>
</feature>
<dbReference type="Gene3D" id="2.60.120.650">
    <property type="entry name" value="Cupin"/>
    <property type="match status" value="1"/>
</dbReference>
<name>A0A9N9KMQ0_9HELO</name>
<evidence type="ECO:0000313" key="2">
    <source>
        <dbReference type="EMBL" id="CAG8950594.1"/>
    </source>
</evidence>